<keyword evidence="1 3" id="KW-0378">Hydrolase</keyword>
<reference evidence="6 7" key="1">
    <citation type="submission" date="2017-07" db="EMBL/GenBank/DDBJ databases">
        <title>Virgibacillus sp. LM2416.</title>
        <authorList>
            <person name="Tak E.J."/>
            <person name="Bae J.-W."/>
        </authorList>
    </citation>
    <scope>NUCLEOTIDE SEQUENCE [LARGE SCALE GENOMIC DNA]</scope>
    <source>
        <strain evidence="6 7">LM2416</strain>
    </source>
</reference>
<dbReference type="GO" id="GO:0015929">
    <property type="term" value="F:hexosaminidase activity"/>
    <property type="evidence" value="ECO:0007669"/>
    <property type="project" value="UniProtKB-ARBA"/>
</dbReference>
<evidence type="ECO:0000313" key="7">
    <source>
        <dbReference type="Proteomes" id="UP000198312"/>
    </source>
</evidence>
<dbReference type="OrthoDB" id="9760892at2"/>
<keyword evidence="7" id="KW-1185">Reference proteome</keyword>
<comment type="similarity">
    <text evidence="3">Belongs to the glycosyl hydrolase 84 family.</text>
</comment>
<dbReference type="RefSeq" id="WP_089061584.1">
    <property type="nucleotide sequence ID" value="NZ_CP022315.1"/>
</dbReference>
<evidence type="ECO:0000256" key="2">
    <source>
        <dbReference type="ARBA" id="ARBA00023295"/>
    </source>
</evidence>
<proteinExistence type="inferred from homology"/>
<dbReference type="InterPro" id="IPR011496">
    <property type="entry name" value="O-GlcNAcase_cat"/>
</dbReference>
<dbReference type="GO" id="GO:1901135">
    <property type="term" value="P:carbohydrate derivative metabolic process"/>
    <property type="evidence" value="ECO:0007669"/>
    <property type="project" value="UniProtKB-ARBA"/>
</dbReference>
<keyword evidence="2 3" id="KW-0326">Glycosidase</keyword>
<sequence length="834" mass="92872">MVHIRTQFFVNRRLLFCFVLMLLMPVLVATNSGVAYAKSPAKDISVSPTPQQLKVIGDGFPLTPVVGLVTGEHTDPEAIREVIDTLHSADVKRIVRNNDGTVPNTPVTIWVGMPSENPVIKEAIQALGVEGPDVLKNESYVLASGLGKDGKKRIVLAGKDTTGTFYAAQTFDQLLNPQSGRDWVPGVTIRDWPKMPLRGVIEGFYGKPWSHEDRLSQMKFYGENKLNTYVYAPKDDPYHLSKWREPYPENRLNLLKGLVEKAEQNHVQFVFGLSPGTSVCYSGNDDFALLMDKMQSMYDIGVRSFAIFLDDISQNLRCESDQQKFGDEPSPAAAAQAFLLNRFQQEFIATHENTNRLITVPTEYSGTANTIYQQQFAELVDQKIIVDWTGPAVVSHEITSEQAQEAADMFGHDLLLWDNYPVNDFDTSRLFLGPLMNRDPDLTEHGVLGITANPLIQAEASKIALYTVADYTWNPDAYDPLASWKRSLTSFGGDAAEDLKTFAENTYSSRLNDQESLTLSPLIEELWTAYESDDVKRAATRLLDEFQTIEQAPTKLRNNLDNENFLKEASPWLEKLTFYGKAGQAAVKMLTAQLDGEQEKAQHFRAELDTILAHDTIELDVTEPLVATRSLDGINTFRGAGELIQYTPEFGDTTGTNIWGYEITVVDGKVVAMGGNNSPIPDNGYVLSIHVSNWLKSNAIIGAKSSVENGKVTLTIPEGVYTIPNDKVMAPGVIQPFIQKAITIYETRSAADAKSLIQRFVKEGEFSSDDAVRALTMHLTAVSQYEEQDLAEKVVKHMKGFKLLLDQQKEQEAISERAYDVLGLVADSLIKQWQ</sequence>
<dbReference type="SUPFAM" id="SSF51445">
    <property type="entry name" value="(Trans)glycosidases"/>
    <property type="match status" value="1"/>
</dbReference>
<dbReference type="Gene3D" id="3.20.20.80">
    <property type="entry name" value="Glycosidases"/>
    <property type="match status" value="1"/>
</dbReference>
<dbReference type="InterPro" id="IPR051822">
    <property type="entry name" value="Glycosyl_Hydrolase_84"/>
</dbReference>
<evidence type="ECO:0000313" key="6">
    <source>
        <dbReference type="EMBL" id="ASK62324.1"/>
    </source>
</evidence>
<dbReference type="Pfam" id="PF21774">
    <property type="entry name" value="NagJ_C"/>
    <property type="match status" value="1"/>
</dbReference>
<dbReference type="EMBL" id="CP022315">
    <property type="protein sequence ID" value="ASK62324.1"/>
    <property type="molecule type" value="Genomic_DNA"/>
</dbReference>
<organism evidence="6 7">
    <name type="scientific">Virgibacillus phasianinus</name>
    <dbReference type="NCBI Taxonomy" id="2017483"/>
    <lineage>
        <taxon>Bacteria</taxon>
        <taxon>Bacillati</taxon>
        <taxon>Bacillota</taxon>
        <taxon>Bacilli</taxon>
        <taxon>Bacillales</taxon>
        <taxon>Bacillaceae</taxon>
        <taxon>Virgibacillus</taxon>
    </lineage>
</organism>
<protein>
    <submittedName>
        <fullName evidence="6">Beta-N-acetylhexosaminidase</fullName>
    </submittedName>
</protein>
<dbReference type="AlphaFoldDB" id="A0A220U231"/>
<dbReference type="InterPro" id="IPR015882">
    <property type="entry name" value="HEX_bac_N"/>
</dbReference>
<dbReference type="PANTHER" id="PTHR13170">
    <property type="entry name" value="O-GLCNACASE"/>
    <property type="match status" value="1"/>
</dbReference>
<evidence type="ECO:0000256" key="3">
    <source>
        <dbReference type="PROSITE-ProRule" id="PRU01353"/>
    </source>
</evidence>
<dbReference type="Pfam" id="PF02838">
    <property type="entry name" value="Glyco_hydro_20b"/>
    <property type="match status" value="1"/>
</dbReference>
<dbReference type="Gene3D" id="3.30.379.10">
    <property type="entry name" value="Chitobiase/beta-hexosaminidase domain 2-like"/>
    <property type="match status" value="1"/>
</dbReference>
<name>A0A220U231_9BACI</name>
<feature type="active site" description="Proton donor" evidence="3">
    <location>
        <position position="311"/>
    </location>
</feature>
<evidence type="ECO:0000256" key="4">
    <source>
        <dbReference type="SAM" id="SignalP"/>
    </source>
</evidence>
<feature type="chain" id="PRO_5013007804" evidence="4">
    <location>
        <begin position="38"/>
        <end position="834"/>
    </location>
</feature>
<feature type="signal peptide" evidence="4">
    <location>
        <begin position="1"/>
        <end position="37"/>
    </location>
</feature>
<accession>A0A220U231</accession>
<dbReference type="Proteomes" id="UP000198312">
    <property type="component" value="Chromosome"/>
</dbReference>
<dbReference type="InterPro" id="IPR029018">
    <property type="entry name" value="Hex-like_dom2"/>
</dbReference>
<dbReference type="InterPro" id="IPR049019">
    <property type="entry name" value="NagJ-like_helical"/>
</dbReference>
<dbReference type="PANTHER" id="PTHR13170:SF16">
    <property type="entry name" value="PROTEIN O-GLCNACASE"/>
    <property type="match status" value="1"/>
</dbReference>
<dbReference type="InterPro" id="IPR054470">
    <property type="entry name" value="FIMAH_dom"/>
</dbReference>
<dbReference type="InterPro" id="IPR017853">
    <property type="entry name" value="GH"/>
</dbReference>
<dbReference type="Gene3D" id="1.20.58.460">
    <property type="entry name" value="Hyaluronidase post-catalytic domain-like"/>
    <property type="match status" value="1"/>
</dbReference>
<dbReference type="GO" id="GO:0005975">
    <property type="term" value="P:carbohydrate metabolic process"/>
    <property type="evidence" value="ECO:0007669"/>
    <property type="project" value="UniProtKB-ARBA"/>
</dbReference>
<evidence type="ECO:0000259" key="5">
    <source>
        <dbReference type="PROSITE" id="PS52009"/>
    </source>
</evidence>
<evidence type="ECO:0000256" key="1">
    <source>
        <dbReference type="ARBA" id="ARBA00022801"/>
    </source>
</evidence>
<keyword evidence="4" id="KW-0732">Signal</keyword>
<dbReference type="KEGG" id="vil:CFK37_09225"/>
<feature type="domain" description="GH84" evidence="5">
    <location>
        <begin position="196"/>
        <end position="476"/>
    </location>
</feature>
<gene>
    <name evidence="6" type="ORF">CFK37_09225</name>
</gene>
<dbReference type="SUPFAM" id="SSF140657">
    <property type="entry name" value="Hyaluronidase post-catalytic domain-like"/>
    <property type="match status" value="1"/>
</dbReference>
<dbReference type="Pfam" id="PF22888">
    <property type="entry name" value="FIMAH"/>
    <property type="match status" value="1"/>
</dbReference>
<dbReference type="Pfam" id="PF07555">
    <property type="entry name" value="NAGidase"/>
    <property type="match status" value="1"/>
</dbReference>
<dbReference type="SUPFAM" id="SSF55545">
    <property type="entry name" value="beta-N-acetylhexosaminidase-like domain"/>
    <property type="match status" value="1"/>
</dbReference>
<dbReference type="PROSITE" id="PS52009">
    <property type="entry name" value="GH84"/>
    <property type="match status" value="1"/>
</dbReference>